<evidence type="ECO:0000313" key="4">
    <source>
        <dbReference type="Proteomes" id="UP000807353"/>
    </source>
</evidence>
<reference evidence="3" key="1">
    <citation type="submission" date="2020-11" db="EMBL/GenBank/DDBJ databases">
        <authorList>
            <consortium name="DOE Joint Genome Institute"/>
            <person name="Ahrendt S."/>
            <person name="Riley R."/>
            <person name="Andreopoulos W."/>
            <person name="Labutti K."/>
            <person name="Pangilinan J."/>
            <person name="Ruiz-Duenas F.J."/>
            <person name="Barrasa J.M."/>
            <person name="Sanchez-Garcia M."/>
            <person name="Camarero S."/>
            <person name="Miyauchi S."/>
            <person name="Serrano A."/>
            <person name="Linde D."/>
            <person name="Babiker R."/>
            <person name="Drula E."/>
            <person name="Ayuso-Fernandez I."/>
            <person name="Pacheco R."/>
            <person name="Padilla G."/>
            <person name="Ferreira P."/>
            <person name="Barriuso J."/>
            <person name="Kellner H."/>
            <person name="Castanera R."/>
            <person name="Alfaro M."/>
            <person name="Ramirez L."/>
            <person name="Pisabarro A.G."/>
            <person name="Kuo A."/>
            <person name="Tritt A."/>
            <person name="Lipzen A."/>
            <person name="He G."/>
            <person name="Yan M."/>
            <person name="Ng V."/>
            <person name="Cullen D."/>
            <person name="Martin F."/>
            <person name="Rosso M.-N."/>
            <person name="Henrissat B."/>
            <person name="Hibbett D."/>
            <person name="Martinez A.T."/>
            <person name="Grigoriev I.V."/>
        </authorList>
    </citation>
    <scope>NUCLEOTIDE SEQUENCE</scope>
    <source>
        <strain evidence="3">CBS 247.69</strain>
    </source>
</reference>
<sequence length="120" mass="13023">MLSVLLLIVFLIRRNRQRKGRREAAHPFTDSLPTPPENARPVPGEKLRFTQILGGFRVRVSPKQGMVSITTSPESQSAPSSSAVVVLPGSQDGIATHSPSLEEPLTTRSVSIEPPPNYSP</sequence>
<feature type="signal peptide" evidence="2">
    <location>
        <begin position="1"/>
        <end position="17"/>
    </location>
</feature>
<feature type="region of interest" description="Disordered" evidence="1">
    <location>
        <begin position="16"/>
        <end position="44"/>
    </location>
</feature>
<evidence type="ECO:0000256" key="1">
    <source>
        <dbReference type="SAM" id="MobiDB-lite"/>
    </source>
</evidence>
<dbReference type="Proteomes" id="UP000807353">
    <property type="component" value="Unassembled WGS sequence"/>
</dbReference>
<dbReference type="AlphaFoldDB" id="A0A9P5Y307"/>
<dbReference type="EMBL" id="MU150285">
    <property type="protein sequence ID" value="KAF9461383.1"/>
    <property type="molecule type" value="Genomic_DNA"/>
</dbReference>
<feature type="region of interest" description="Disordered" evidence="1">
    <location>
        <begin position="89"/>
        <end position="120"/>
    </location>
</feature>
<comment type="caution">
    <text evidence="3">The sequence shown here is derived from an EMBL/GenBank/DDBJ whole genome shotgun (WGS) entry which is preliminary data.</text>
</comment>
<evidence type="ECO:0000313" key="3">
    <source>
        <dbReference type="EMBL" id="KAF9461383.1"/>
    </source>
</evidence>
<gene>
    <name evidence="3" type="ORF">BDZ94DRAFT_1263902</name>
</gene>
<accession>A0A9P5Y307</accession>
<proteinExistence type="predicted"/>
<keyword evidence="2" id="KW-0732">Signal</keyword>
<evidence type="ECO:0000256" key="2">
    <source>
        <dbReference type="SAM" id="SignalP"/>
    </source>
</evidence>
<keyword evidence="4" id="KW-1185">Reference proteome</keyword>
<feature type="chain" id="PRO_5040246073" evidence="2">
    <location>
        <begin position="18"/>
        <end position="120"/>
    </location>
</feature>
<organism evidence="3 4">
    <name type="scientific">Collybia nuda</name>
    <dbReference type="NCBI Taxonomy" id="64659"/>
    <lineage>
        <taxon>Eukaryota</taxon>
        <taxon>Fungi</taxon>
        <taxon>Dikarya</taxon>
        <taxon>Basidiomycota</taxon>
        <taxon>Agaricomycotina</taxon>
        <taxon>Agaricomycetes</taxon>
        <taxon>Agaricomycetidae</taxon>
        <taxon>Agaricales</taxon>
        <taxon>Tricholomatineae</taxon>
        <taxon>Clitocybaceae</taxon>
        <taxon>Collybia</taxon>
    </lineage>
</organism>
<name>A0A9P5Y307_9AGAR</name>
<protein>
    <submittedName>
        <fullName evidence="3">Uncharacterized protein</fullName>
    </submittedName>
</protein>